<keyword evidence="5" id="KW-1185">Reference proteome</keyword>
<dbReference type="SUPFAM" id="SSF50978">
    <property type="entry name" value="WD40 repeat-like"/>
    <property type="match status" value="1"/>
</dbReference>
<dbReference type="InterPro" id="IPR015943">
    <property type="entry name" value="WD40/YVTN_repeat-like_dom_sf"/>
</dbReference>
<dbReference type="Gene3D" id="2.130.10.10">
    <property type="entry name" value="YVTN repeat-like/Quinoprotein amine dehydrogenase"/>
    <property type="match status" value="1"/>
</dbReference>
<feature type="compositionally biased region" description="Basic and acidic residues" evidence="3">
    <location>
        <begin position="500"/>
        <end position="516"/>
    </location>
</feature>
<dbReference type="EMBL" id="JAESVG020000005">
    <property type="protein sequence ID" value="KAG8627019.1"/>
    <property type="molecule type" value="Genomic_DNA"/>
</dbReference>
<feature type="compositionally biased region" description="Low complexity" evidence="3">
    <location>
        <begin position="517"/>
        <end position="527"/>
    </location>
</feature>
<evidence type="ECO:0000256" key="3">
    <source>
        <dbReference type="SAM" id="MobiDB-lite"/>
    </source>
</evidence>
<protein>
    <submittedName>
        <fullName evidence="4">Uncharacterized protein</fullName>
    </submittedName>
</protein>
<dbReference type="AlphaFoldDB" id="A0A8K0KZS3"/>
<evidence type="ECO:0000313" key="5">
    <source>
        <dbReference type="Proteomes" id="UP000809789"/>
    </source>
</evidence>
<comment type="caution">
    <text evidence="4">The sequence shown here is derived from an EMBL/GenBank/DDBJ whole genome shotgun (WGS) entry which is preliminary data.</text>
</comment>
<dbReference type="Proteomes" id="UP000809789">
    <property type="component" value="Unassembled WGS sequence"/>
</dbReference>
<feature type="compositionally biased region" description="Basic residues" evidence="3">
    <location>
        <begin position="528"/>
        <end position="539"/>
    </location>
</feature>
<gene>
    <name evidence="4" type="ORF">KVT40_004502</name>
</gene>
<sequence length="557" mass="63024">MLNGQKIPGFYWDPDKQKYFRIQPNHRAPPGLKHSVQSVRREEQAAKRQKLQYNWEQKVYNETARKSSVLKFHHAQIGLGRELGLQPIRQSEVARSRAFAYELSSEHTICFQKCENCKAPQMIGDFSLWNQGRSLVAGLCDDESSIISMHHDLEKKQQHPDAFLRGITSDVNTLNVTDDDIMVATSTTPKRKNVFIARLARDDPQMYYHDPVTQMQVGGKQHAIEDCALQPGPNSSRAAIGLNNEKFKGQLTIIDIQHGSLIGQTIQCNSEVRSVDWLNQNTVIQGMSGGSVMLYDLRAHSDSPRFKHGSATVSVRSQGDGHSIWAACQESINLHDVRMSVMHNNSDLKGWQPPHQEFKYGGDETLPVLTIPFHEKSSTVNMAIWHGTGMLAYNFAHEFCLRLHSLADGSFVRQQMAVNIESEVDPLKYWNKNLKSGYDERGVPVLCYAHGSTIQSLRYGRERLVQDVEAWGKREFAVEKRAVQVRERWAQEALEKAQEEKRKAREAEEEQARERAQTLQEQTVAGPRSRRGRGGRRAARGAATQASVSVPIHSTHV</sequence>
<reference evidence="4" key="1">
    <citation type="submission" date="2021-07" db="EMBL/GenBank/DDBJ databases">
        <title>Elsinoe batatas strain:CRI-CJ2 Genome sequencing and assembly.</title>
        <authorList>
            <person name="Huang L."/>
        </authorList>
    </citation>
    <scope>NUCLEOTIDE SEQUENCE</scope>
    <source>
        <strain evidence="4">CRI-CJ2</strain>
    </source>
</reference>
<evidence type="ECO:0000256" key="1">
    <source>
        <dbReference type="ARBA" id="ARBA00022574"/>
    </source>
</evidence>
<feature type="region of interest" description="Disordered" evidence="3">
    <location>
        <begin position="500"/>
        <end position="557"/>
    </location>
</feature>
<dbReference type="PANTHER" id="PTHR44472">
    <property type="entry name" value="DDB1- AND CUL4-ASSOCIATED FACTOR 4-RELATED"/>
    <property type="match status" value="1"/>
</dbReference>
<keyword evidence="1" id="KW-0853">WD repeat</keyword>
<evidence type="ECO:0000256" key="2">
    <source>
        <dbReference type="ARBA" id="ARBA00022737"/>
    </source>
</evidence>
<evidence type="ECO:0000313" key="4">
    <source>
        <dbReference type="EMBL" id="KAG8627019.1"/>
    </source>
</evidence>
<accession>A0A8K0KZS3</accession>
<dbReference type="GO" id="GO:0080008">
    <property type="term" value="C:Cul4-RING E3 ubiquitin ligase complex"/>
    <property type="evidence" value="ECO:0007669"/>
    <property type="project" value="TreeGrafter"/>
</dbReference>
<organism evidence="4 5">
    <name type="scientific">Elsinoe batatas</name>
    <dbReference type="NCBI Taxonomy" id="2601811"/>
    <lineage>
        <taxon>Eukaryota</taxon>
        <taxon>Fungi</taxon>
        <taxon>Dikarya</taxon>
        <taxon>Ascomycota</taxon>
        <taxon>Pezizomycotina</taxon>
        <taxon>Dothideomycetes</taxon>
        <taxon>Dothideomycetidae</taxon>
        <taxon>Myriangiales</taxon>
        <taxon>Elsinoaceae</taxon>
        <taxon>Elsinoe</taxon>
    </lineage>
</organism>
<keyword evidence="2" id="KW-0677">Repeat</keyword>
<dbReference type="InterPro" id="IPR052254">
    <property type="entry name" value="CUL4-DDB1_E3_ligase_receptor"/>
</dbReference>
<name>A0A8K0KZS3_9PEZI</name>
<dbReference type="OrthoDB" id="128867at2759"/>
<proteinExistence type="predicted"/>
<dbReference type="InterPro" id="IPR036322">
    <property type="entry name" value="WD40_repeat_dom_sf"/>
</dbReference>
<dbReference type="PANTHER" id="PTHR44472:SF1">
    <property type="entry name" value="DDB1 AND CUL4 ASSOCIATED FACTOR 4"/>
    <property type="match status" value="1"/>
</dbReference>